<evidence type="ECO:0000256" key="1">
    <source>
        <dbReference type="SAM" id="MobiDB-lite"/>
    </source>
</evidence>
<reference evidence="2" key="1">
    <citation type="submission" date="2007-04" db="EMBL/GenBank/DDBJ databases">
        <authorList>
            <consortium name="The Broad Institute Genome Sequencing Platform"/>
            <person name="Birren B."/>
            <person name="Lander E."/>
            <person name="Galagan J."/>
            <person name="Nusbaum C."/>
            <person name="Devon K."/>
            <person name="Ma L.-J."/>
            <person name="Jaffe D."/>
            <person name="Butler J."/>
            <person name="Alvarez P."/>
            <person name="Gnerre S."/>
            <person name="Grabherr M."/>
            <person name="Kleber M."/>
            <person name="Mauceli E."/>
            <person name="Brockman W."/>
            <person name="MacCallum I.A."/>
            <person name="Young S."/>
            <person name="LaButti K."/>
            <person name="DeCaprio D."/>
            <person name="Crawford M."/>
            <person name="Koehrsen M."/>
            <person name="Engels R."/>
            <person name="Montgomery P."/>
            <person name="Pearson M."/>
            <person name="Howarth C."/>
            <person name="Larson L."/>
            <person name="White J."/>
            <person name="O'Leary S."/>
            <person name="Kodira C."/>
            <person name="Zeng Q."/>
            <person name="Yandava C."/>
            <person name="Alvarado L."/>
            <person name="Kistler C."/>
            <person name="Shim W.-B."/>
            <person name="Kang S."/>
            <person name="Woloshuk C."/>
        </authorList>
    </citation>
    <scope>NUCLEOTIDE SEQUENCE</scope>
    <source>
        <strain evidence="2">4287</strain>
    </source>
</reference>
<dbReference type="RefSeq" id="XP_018255055.1">
    <property type="nucleotide sequence ID" value="XM_018402223.1"/>
</dbReference>
<organism evidence="2 3">
    <name type="scientific">Fusarium oxysporum f. sp. lycopersici (strain 4287 / CBS 123668 / FGSC 9935 / NRRL 34936)</name>
    <name type="common">Fusarium vascular wilt of tomato</name>
    <dbReference type="NCBI Taxonomy" id="426428"/>
    <lineage>
        <taxon>Eukaryota</taxon>
        <taxon>Fungi</taxon>
        <taxon>Dikarya</taxon>
        <taxon>Ascomycota</taxon>
        <taxon>Pezizomycotina</taxon>
        <taxon>Sordariomycetes</taxon>
        <taxon>Hypocreomycetidae</taxon>
        <taxon>Hypocreales</taxon>
        <taxon>Nectriaceae</taxon>
        <taxon>Fusarium</taxon>
        <taxon>Fusarium oxysporum species complex</taxon>
    </lineage>
</organism>
<accession>A0A0J9W2B3</accession>
<dbReference type="GeneID" id="28962558"/>
<protein>
    <submittedName>
        <fullName evidence="2">Uncharacterized protein</fullName>
    </submittedName>
</protein>
<dbReference type="VEuPathDB" id="FungiDB:FOXG_21852"/>
<proteinExistence type="predicted"/>
<gene>
    <name evidence="2" type="ORF">FOXG_21852</name>
</gene>
<evidence type="ECO:0000313" key="2">
    <source>
        <dbReference type="EMBL" id="KNB17010.1"/>
    </source>
</evidence>
<sequence length="69" mass="7708">MAHPVEPVTRQRDDQARPKNRSRLWSLVSGGLGSAYAYGSPRLPQGGHDQMEGVMAPFIWSRTGERKTK</sequence>
<reference evidence="2" key="2">
    <citation type="journal article" date="2010" name="Nature">
        <title>Comparative genomics reveals mobile pathogenicity chromosomes in Fusarium.</title>
        <authorList>
            <person name="Ma L.J."/>
            <person name="van der Does H.C."/>
            <person name="Borkovich K.A."/>
            <person name="Coleman J.J."/>
            <person name="Daboussi M.J."/>
            <person name="Di Pietro A."/>
            <person name="Dufresne M."/>
            <person name="Freitag M."/>
            <person name="Grabherr M."/>
            <person name="Henrissat B."/>
            <person name="Houterman P.M."/>
            <person name="Kang S."/>
            <person name="Shim W.B."/>
            <person name="Woloshuk C."/>
            <person name="Xie X."/>
            <person name="Xu J.R."/>
            <person name="Antoniw J."/>
            <person name="Baker S.E."/>
            <person name="Bluhm B.H."/>
            <person name="Breakspear A."/>
            <person name="Brown D.W."/>
            <person name="Butchko R.A."/>
            <person name="Chapman S."/>
            <person name="Coulson R."/>
            <person name="Coutinho P.M."/>
            <person name="Danchin E.G."/>
            <person name="Diener A."/>
            <person name="Gale L.R."/>
            <person name="Gardiner D.M."/>
            <person name="Goff S."/>
            <person name="Hammond-Kosack K.E."/>
            <person name="Hilburn K."/>
            <person name="Hua-Van A."/>
            <person name="Jonkers W."/>
            <person name="Kazan K."/>
            <person name="Kodira C.D."/>
            <person name="Koehrsen M."/>
            <person name="Kumar L."/>
            <person name="Lee Y.H."/>
            <person name="Li L."/>
            <person name="Manners J.M."/>
            <person name="Miranda-Saavedra D."/>
            <person name="Mukherjee M."/>
            <person name="Park G."/>
            <person name="Park J."/>
            <person name="Park S.Y."/>
            <person name="Proctor R.H."/>
            <person name="Regev A."/>
            <person name="Ruiz-Roldan M.C."/>
            <person name="Sain D."/>
            <person name="Sakthikumar S."/>
            <person name="Sykes S."/>
            <person name="Schwartz D.C."/>
            <person name="Turgeon B.G."/>
            <person name="Wapinski I."/>
            <person name="Yoder O."/>
            <person name="Young S."/>
            <person name="Zeng Q."/>
            <person name="Zhou S."/>
            <person name="Galagan J."/>
            <person name="Cuomo C.A."/>
            <person name="Kistler H.C."/>
            <person name="Rep M."/>
        </authorList>
    </citation>
    <scope>NUCLEOTIDE SEQUENCE [LARGE SCALE GENOMIC DNA]</scope>
    <source>
        <strain evidence="2">4287</strain>
    </source>
</reference>
<evidence type="ECO:0000313" key="3">
    <source>
        <dbReference type="Proteomes" id="UP000009097"/>
    </source>
</evidence>
<name>A0A0J9W2B3_FUSO4</name>
<dbReference type="AlphaFoldDB" id="A0A0J9W2B3"/>
<feature type="region of interest" description="Disordered" evidence="1">
    <location>
        <begin position="1"/>
        <end position="22"/>
    </location>
</feature>
<dbReference type="Proteomes" id="UP000009097">
    <property type="component" value="Unassembled WGS sequence"/>
</dbReference>
<dbReference type="EMBL" id="DS231720">
    <property type="protein sequence ID" value="KNB17010.1"/>
    <property type="molecule type" value="Genomic_DNA"/>
</dbReference>
<dbReference type="KEGG" id="fox:FOXG_21852"/>